<dbReference type="AlphaFoldDB" id="A0AAW0ANP7"/>
<gene>
    <name evidence="1" type="ORF">R3P38DRAFT_3401050</name>
</gene>
<proteinExistence type="predicted"/>
<organism evidence="1 2">
    <name type="scientific">Favolaschia claudopus</name>
    <dbReference type="NCBI Taxonomy" id="2862362"/>
    <lineage>
        <taxon>Eukaryota</taxon>
        <taxon>Fungi</taxon>
        <taxon>Dikarya</taxon>
        <taxon>Basidiomycota</taxon>
        <taxon>Agaricomycotina</taxon>
        <taxon>Agaricomycetes</taxon>
        <taxon>Agaricomycetidae</taxon>
        <taxon>Agaricales</taxon>
        <taxon>Marasmiineae</taxon>
        <taxon>Mycenaceae</taxon>
        <taxon>Favolaschia</taxon>
    </lineage>
</organism>
<protein>
    <submittedName>
        <fullName evidence="1">Uncharacterized protein</fullName>
    </submittedName>
</protein>
<accession>A0AAW0ANP7</accession>
<comment type="caution">
    <text evidence="1">The sequence shown here is derived from an EMBL/GenBank/DDBJ whole genome shotgun (WGS) entry which is preliminary data.</text>
</comment>
<sequence>MTTMQEIHTFLSRIPGLSEAVTMDKAMSFLKDEIIVAQEADYDPANPPPKIPEYVRSFLGCATEMPDEFVSGCWTAFQDTIWTYDESGESTDIAARTLSKSAKAGSSGKAL</sequence>
<name>A0AAW0ANP7_9AGAR</name>
<dbReference type="EMBL" id="JAWWNJ010000057">
    <property type="protein sequence ID" value="KAK7014291.1"/>
    <property type="molecule type" value="Genomic_DNA"/>
</dbReference>
<reference evidence="1 2" key="1">
    <citation type="journal article" date="2024" name="J Genomics">
        <title>Draft genome sequencing and assembly of Favolaschia claudopus CIRM-BRFM 2984 isolated from oak limbs.</title>
        <authorList>
            <person name="Navarro D."/>
            <person name="Drula E."/>
            <person name="Chaduli D."/>
            <person name="Cazenave R."/>
            <person name="Ahrendt S."/>
            <person name="Wang J."/>
            <person name="Lipzen A."/>
            <person name="Daum C."/>
            <person name="Barry K."/>
            <person name="Grigoriev I.V."/>
            <person name="Favel A."/>
            <person name="Rosso M.N."/>
            <person name="Martin F."/>
        </authorList>
    </citation>
    <scope>NUCLEOTIDE SEQUENCE [LARGE SCALE GENOMIC DNA]</scope>
    <source>
        <strain evidence="1 2">CIRM-BRFM 2984</strain>
    </source>
</reference>
<keyword evidence="2" id="KW-1185">Reference proteome</keyword>
<dbReference type="Proteomes" id="UP001362999">
    <property type="component" value="Unassembled WGS sequence"/>
</dbReference>
<evidence type="ECO:0000313" key="1">
    <source>
        <dbReference type="EMBL" id="KAK7014291.1"/>
    </source>
</evidence>
<evidence type="ECO:0000313" key="2">
    <source>
        <dbReference type="Proteomes" id="UP001362999"/>
    </source>
</evidence>